<dbReference type="EMBL" id="SMFL01000019">
    <property type="protein sequence ID" value="TDE09603.1"/>
    <property type="molecule type" value="Genomic_DNA"/>
</dbReference>
<evidence type="ECO:0000256" key="4">
    <source>
        <dbReference type="ARBA" id="ARBA00023163"/>
    </source>
</evidence>
<evidence type="ECO:0000256" key="2">
    <source>
        <dbReference type="ARBA" id="ARBA00023015"/>
    </source>
</evidence>
<evidence type="ECO:0000313" key="8">
    <source>
        <dbReference type="Proteomes" id="UP000294850"/>
    </source>
</evidence>
<dbReference type="PANTHER" id="PTHR43133:SF46">
    <property type="entry name" value="RNA POLYMERASE SIGMA-70 FACTOR ECF SUBFAMILY"/>
    <property type="match status" value="1"/>
</dbReference>
<dbReference type="Proteomes" id="UP000294850">
    <property type="component" value="Unassembled WGS sequence"/>
</dbReference>
<feature type="domain" description="RNA polymerase sigma-70 region 2" evidence="5">
    <location>
        <begin position="27"/>
        <end position="94"/>
    </location>
</feature>
<dbReference type="InterPro" id="IPR039425">
    <property type="entry name" value="RNA_pol_sigma-70-like"/>
</dbReference>
<dbReference type="GO" id="GO:0006352">
    <property type="term" value="P:DNA-templated transcription initiation"/>
    <property type="evidence" value="ECO:0007669"/>
    <property type="project" value="InterPro"/>
</dbReference>
<dbReference type="GO" id="GO:0016987">
    <property type="term" value="F:sigma factor activity"/>
    <property type="evidence" value="ECO:0007669"/>
    <property type="project" value="UniProtKB-KW"/>
</dbReference>
<comment type="similarity">
    <text evidence="1">Belongs to the sigma-70 factor family. ECF subfamily.</text>
</comment>
<dbReference type="PANTHER" id="PTHR43133">
    <property type="entry name" value="RNA POLYMERASE ECF-TYPE SIGMA FACTO"/>
    <property type="match status" value="1"/>
</dbReference>
<keyword evidence="3" id="KW-0731">Sigma factor</keyword>
<proteinExistence type="inferred from homology"/>
<name>A0A4R5DGP5_9BACT</name>
<dbReference type="NCBIfam" id="TIGR02985">
    <property type="entry name" value="Sig70_bacteroi1"/>
    <property type="match status" value="1"/>
</dbReference>
<dbReference type="NCBIfam" id="TIGR02937">
    <property type="entry name" value="sigma70-ECF"/>
    <property type="match status" value="1"/>
</dbReference>
<dbReference type="SUPFAM" id="SSF88946">
    <property type="entry name" value="Sigma2 domain of RNA polymerase sigma factors"/>
    <property type="match status" value="1"/>
</dbReference>
<dbReference type="InterPro" id="IPR013324">
    <property type="entry name" value="RNA_pol_sigma_r3/r4-like"/>
</dbReference>
<organism evidence="7 8">
    <name type="scientific">Dyadobacter psychrotolerans</name>
    <dbReference type="NCBI Taxonomy" id="2541721"/>
    <lineage>
        <taxon>Bacteria</taxon>
        <taxon>Pseudomonadati</taxon>
        <taxon>Bacteroidota</taxon>
        <taxon>Cytophagia</taxon>
        <taxon>Cytophagales</taxon>
        <taxon>Spirosomataceae</taxon>
        <taxon>Dyadobacter</taxon>
    </lineage>
</organism>
<dbReference type="Gene3D" id="1.10.10.10">
    <property type="entry name" value="Winged helix-like DNA-binding domain superfamily/Winged helix DNA-binding domain"/>
    <property type="match status" value="1"/>
</dbReference>
<dbReference type="Pfam" id="PF08281">
    <property type="entry name" value="Sigma70_r4_2"/>
    <property type="match status" value="1"/>
</dbReference>
<comment type="caution">
    <text evidence="7">The sequence shown here is derived from an EMBL/GenBank/DDBJ whole genome shotgun (WGS) entry which is preliminary data.</text>
</comment>
<dbReference type="InterPro" id="IPR036388">
    <property type="entry name" value="WH-like_DNA-bd_sf"/>
</dbReference>
<evidence type="ECO:0000313" key="7">
    <source>
        <dbReference type="EMBL" id="TDE09603.1"/>
    </source>
</evidence>
<dbReference type="AlphaFoldDB" id="A0A4R5DGP5"/>
<dbReference type="Gene3D" id="1.10.1740.10">
    <property type="match status" value="1"/>
</dbReference>
<dbReference type="OrthoDB" id="1097528at2"/>
<keyword evidence="2" id="KW-0805">Transcription regulation</keyword>
<keyword evidence="4" id="KW-0804">Transcription</keyword>
<evidence type="ECO:0000259" key="5">
    <source>
        <dbReference type="Pfam" id="PF04542"/>
    </source>
</evidence>
<evidence type="ECO:0000256" key="1">
    <source>
        <dbReference type="ARBA" id="ARBA00010641"/>
    </source>
</evidence>
<dbReference type="InterPro" id="IPR007627">
    <property type="entry name" value="RNA_pol_sigma70_r2"/>
</dbReference>
<dbReference type="InterPro" id="IPR014284">
    <property type="entry name" value="RNA_pol_sigma-70_dom"/>
</dbReference>
<accession>A0A4R5DGP5</accession>
<protein>
    <submittedName>
        <fullName evidence="7">RNA polymerase sigma-70 factor</fullName>
    </submittedName>
</protein>
<dbReference type="RefSeq" id="WP_131962107.1">
    <property type="nucleotide sequence ID" value="NZ_SMFL01000019.1"/>
</dbReference>
<dbReference type="Pfam" id="PF04542">
    <property type="entry name" value="Sigma70_r2"/>
    <property type="match status" value="1"/>
</dbReference>
<evidence type="ECO:0000259" key="6">
    <source>
        <dbReference type="Pfam" id="PF08281"/>
    </source>
</evidence>
<dbReference type="InterPro" id="IPR013249">
    <property type="entry name" value="RNA_pol_sigma70_r4_t2"/>
</dbReference>
<dbReference type="InterPro" id="IPR013325">
    <property type="entry name" value="RNA_pol_sigma_r2"/>
</dbReference>
<sequence>MALLENHTDEELIDLLRQDDQQAFETLYNRYWKRMLIKAYALLGSEIDAEEVVQNTFINIWQRRDRLQLKFSFHTYLASAVKYEVMALLAKKDRYKLVDIQEAYGINTQDNSTQEYLEFVDLSLHIETTIQALPEKCRLVYRMSREESLSEKQIAEILVISPKTVQAHMTKALKTLRISLGSIYISLLL</sequence>
<dbReference type="SUPFAM" id="SSF88659">
    <property type="entry name" value="Sigma3 and sigma4 domains of RNA polymerase sigma factors"/>
    <property type="match status" value="1"/>
</dbReference>
<reference evidence="7 8" key="1">
    <citation type="submission" date="2019-03" db="EMBL/GenBank/DDBJ databases">
        <title>Dyadobacter AR-3-6 sp. nov., isolated from arctic soil.</title>
        <authorList>
            <person name="Chaudhary D.K."/>
        </authorList>
    </citation>
    <scope>NUCLEOTIDE SEQUENCE [LARGE SCALE GENOMIC DNA]</scope>
    <source>
        <strain evidence="7 8">AR-3-6</strain>
    </source>
</reference>
<dbReference type="GO" id="GO:0003677">
    <property type="term" value="F:DNA binding"/>
    <property type="evidence" value="ECO:0007669"/>
    <property type="project" value="InterPro"/>
</dbReference>
<evidence type="ECO:0000256" key="3">
    <source>
        <dbReference type="ARBA" id="ARBA00023082"/>
    </source>
</evidence>
<gene>
    <name evidence="7" type="ORF">E0F88_30415</name>
</gene>
<feature type="domain" description="RNA polymerase sigma factor 70 region 4 type 2" evidence="6">
    <location>
        <begin position="126"/>
        <end position="176"/>
    </location>
</feature>
<dbReference type="InterPro" id="IPR014327">
    <property type="entry name" value="RNA_pol_sigma70_bacteroid"/>
</dbReference>
<keyword evidence="8" id="KW-1185">Reference proteome</keyword>